<name>A0AAE1FDW3_PETCI</name>
<evidence type="ECO:0000256" key="2">
    <source>
        <dbReference type="ARBA" id="ARBA00022679"/>
    </source>
</evidence>
<dbReference type="PANTHER" id="PTHR11783">
    <property type="entry name" value="SULFOTRANSFERASE SULT"/>
    <property type="match status" value="1"/>
</dbReference>
<dbReference type="Proteomes" id="UP001286313">
    <property type="component" value="Unassembled WGS sequence"/>
</dbReference>
<keyword evidence="5" id="KW-1185">Reference proteome</keyword>
<sequence length="346" mass="39987">MSKERLLTGQEVEHMSEAWLTKMAEEQSNFTHGVVRILPDGWLYPGTTPRFLNRIQSVKYRPDDVVVMTFPKSGTTWMQEILWTMLFNPNLDNPQATQPLLVRSTDISSDMMFDSVNIEDANPESLYATFKKMCPGKNVEDGIAIQCLDATPGQRVIKTHYPLDLMPPDLLDKTKVVYVARNPKDMVVSFYHFYKVLKVFNYKGSLEMFIKSFMNNELMYGPVWPHIKQAWQKRNHPNLHFVFYEDLKADTQGELQKLNQFLSTGLSEQQLKNVVQHTSFSSMKSRGDPIPDKSLYNKELHQSSGGFFRKGVTGDWKNHFSPELNQEMSKWIKDNIGDSGIHFKMD</sequence>
<dbReference type="Pfam" id="PF00685">
    <property type="entry name" value="Sulfotransfer_1"/>
    <property type="match status" value="1"/>
</dbReference>
<feature type="domain" description="Sulfotransferase" evidence="3">
    <location>
        <begin position="62"/>
        <end position="340"/>
    </location>
</feature>
<accession>A0AAE1FDW3</accession>
<dbReference type="InterPro" id="IPR000863">
    <property type="entry name" value="Sulfotransferase_dom"/>
</dbReference>
<comment type="similarity">
    <text evidence="1">Belongs to the sulfotransferase 1 family.</text>
</comment>
<reference evidence="4" key="1">
    <citation type="submission" date="2023-10" db="EMBL/GenBank/DDBJ databases">
        <title>Genome assemblies of two species of porcelain crab, Petrolisthes cinctipes and Petrolisthes manimaculis (Anomura: Porcellanidae).</title>
        <authorList>
            <person name="Angst P."/>
        </authorList>
    </citation>
    <scope>NUCLEOTIDE SEQUENCE</scope>
    <source>
        <strain evidence="4">PB745_01</strain>
        <tissue evidence="4">Gill</tissue>
    </source>
</reference>
<dbReference type="EMBL" id="JAWQEG010002561">
    <property type="protein sequence ID" value="KAK3871142.1"/>
    <property type="molecule type" value="Genomic_DNA"/>
</dbReference>
<dbReference type="Gene3D" id="3.40.50.300">
    <property type="entry name" value="P-loop containing nucleotide triphosphate hydrolases"/>
    <property type="match status" value="1"/>
</dbReference>
<proteinExistence type="inferred from homology"/>
<comment type="caution">
    <text evidence="4">The sequence shown here is derived from an EMBL/GenBank/DDBJ whole genome shotgun (WGS) entry which is preliminary data.</text>
</comment>
<evidence type="ECO:0000313" key="5">
    <source>
        <dbReference type="Proteomes" id="UP001286313"/>
    </source>
</evidence>
<keyword evidence="2" id="KW-0808">Transferase</keyword>
<evidence type="ECO:0000313" key="4">
    <source>
        <dbReference type="EMBL" id="KAK3871142.1"/>
    </source>
</evidence>
<evidence type="ECO:0000256" key="1">
    <source>
        <dbReference type="ARBA" id="ARBA00005771"/>
    </source>
</evidence>
<dbReference type="AlphaFoldDB" id="A0AAE1FDW3"/>
<gene>
    <name evidence="4" type="ORF">Pcinc_023704</name>
</gene>
<evidence type="ECO:0000259" key="3">
    <source>
        <dbReference type="Pfam" id="PF00685"/>
    </source>
</evidence>
<protein>
    <recommendedName>
        <fullName evidence="3">Sulfotransferase domain-containing protein</fullName>
    </recommendedName>
</protein>
<dbReference type="InterPro" id="IPR027417">
    <property type="entry name" value="P-loop_NTPase"/>
</dbReference>
<dbReference type="SUPFAM" id="SSF52540">
    <property type="entry name" value="P-loop containing nucleoside triphosphate hydrolases"/>
    <property type="match status" value="1"/>
</dbReference>
<dbReference type="GO" id="GO:0008146">
    <property type="term" value="F:sulfotransferase activity"/>
    <property type="evidence" value="ECO:0007669"/>
    <property type="project" value="InterPro"/>
</dbReference>
<organism evidence="4 5">
    <name type="scientific">Petrolisthes cinctipes</name>
    <name type="common">Flat porcelain crab</name>
    <dbReference type="NCBI Taxonomy" id="88211"/>
    <lineage>
        <taxon>Eukaryota</taxon>
        <taxon>Metazoa</taxon>
        <taxon>Ecdysozoa</taxon>
        <taxon>Arthropoda</taxon>
        <taxon>Crustacea</taxon>
        <taxon>Multicrustacea</taxon>
        <taxon>Malacostraca</taxon>
        <taxon>Eumalacostraca</taxon>
        <taxon>Eucarida</taxon>
        <taxon>Decapoda</taxon>
        <taxon>Pleocyemata</taxon>
        <taxon>Anomura</taxon>
        <taxon>Galatheoidea</taxon>
        <taxon>Porcellanidae</taxon>
        <taxon>Petrolisthes</taxon>
    </lineage>
</organism>